<reference evidence="2 3" key="1">
    <citation type="submission" date="2019-01" db="EMBL/GenBank/DDBJ databases">
        <title>Nocardioides guangzhouensis sp. nov., an actinobacterium isolated from soil.</title>
        <authorList>
            <person name="Fu Y."/>
            <person name="Cai Y."/>
            <person name="Lin Z."/>
            <person name="Chen P."/>
        </authorList>
    </citation>
    <scope>NUCLEOTIDE SEQUENCE [LARGE SCALE GENOMIC DNA]</scope>
    <source>
        <strain evidence="2 3">NBRC 105384</strain>
    </source>
</reference>
<keyword evidence="3" id="KW-1185">Reference proteome</keyword>
<evidence type="ECO:0000313" key="2">
    <source>
        <dbReference type="EMBL" id="RYU13740.1"/>
    </source>
</evidence>
<evidence type="ECO:0000256" key="1">
    <source>
        <dbReference type="SAM" id="Phobius"/>
    </source>
</evidence>
<dbReference type="InterPro" id="IPR019662">
    <property type="entry name" value="DUF2516"/>
</dbReference>
<name>A0A4Q5J513_9ACTN</name>
<keyword evidence="1" id="KW-0472">Membrane</keyword>
<protein>
    <submittedName>
        <fullName evidence="2">DUF2516 family protein</fullName>
    </submittedName>
</protein>
<dbReference type="Pfam" id="PF10724">
    <property type="entry name" value="DUF2516"/>
    <property type="match status" value="1"/>
</dbReference>
<organism evidence="2 3">
    <name type="scientific">Nocardioides iriomotensis</name>
    <dbReference type="NCBI Taxonomy" id="715784"/>
    <lineage>
        <taxon>Bacteria</taxon>
        <taxon>Bacillati</taxon>
        <taxon>Actinomycetota</taxon>
        <taxon>Actinomycetes</taxon>
        <taxon>Propionibacteriales</taxon>
        <taxon>Nocardioidaceae</taxon>
        <taxon>Nocardioides</taxon>
    </lineage>
</organism>
<keyword evidence="1" id="KW-1133">Transmembrane helix</keyword>
<gene>
    <name evidence="2" type="ORF">ETU37_05550</name>
</gene>
<keyword evidence="1" id="KW-0812">Transmembrane</keyword>
<dbReference type="EMBL" id="SDPU01000014">
    <property type="protein sequence ID" value="RYU13740.1"/>
    <property type="molecule type" value="Genomic_DNA"/>
</dbReference>
<accession>A0A4Q5J513</accession>
<proteinExistence type="predicted"/>
<sequence length="84" mass="9122">MLLATLAMFAVQAFAFVDAVSHKPEAYVAADKLTKPAWLIILGIALAAHMLIWSPMSFLNLIGTVAAIVYIVDARPALRALTRR</sequence>
<feature type="transmembrane region" description="Helical" evidence="1">
    <location>
        <begin position="39"/>
        <end position="72"/>
    </location>
</feature>
<dbReference type="AlphaFoldDB" id="A0A4Q5J513"/>
<comment type="caution">
    <text evidence="2">The sequence shown here is derived from an EMBL/GenBank/DDBJ whole genome shotgun (WGS) entry which is preliminary data.</text>
</comment>
<evidence type="ECO:0000313" key="3">
    <source>
        <dbReference type="Proteomes" id="UP000291189"/>
    </source>
</evidence>
<dbReference type="Proteomes" id="UP000291189">
    <property type="component" value="Unassembled WGS sequence"/>
</dbReference>
<dbReference type="OrthoDB" id="4774469at2"/>